<feature type="compositionally biased region" description="Polar residues" evidence="1">
    <location>
        <begin position="19"/>
        <end position="28"/>
    </location>
</feature>
<dbReference type="EMBL" id="VSRR010013362">
    <property type="protein sequence ID" value="MPC55678.1"/>
    <property type="molecule type" value="Genomic_DNA"/>
</dbReference>
<feature type="region of interest" description="Disordered" evidence="1">
    <location>
        <begin position="1"/>
        <end position="30"/>
    </location>
</feature>
<evidence type="ECO:0000313" key="3">
    <source>
        <dbReference type="Proteomes" id="UP000324222"/>
    </source>
</evidence>
<organism evidence="2 3">
    <name type="scientific">Portunus trituberculatus</name>
    <name type="common">Swimming crab</name>
    <name type="synonym">Neptunus trituberculatus</name>
    <dbReference type="NCBI Taxonomy" id="210409"/>
    <lineage>
        <taxon>Eukaryota</taxon>
        <taxon>Metazoa</taxon>
        <taxon>Ecdysozoa</taxon>
        <taxon>Arthropoda</taxon>
        <taxon>Crustacea</taxon>
        <taxon>Multicrustacea</taxon>
        <taxon>Malacostraca</taxon>
        <taxon>Eumalacostraca</taxon>
        <taxon>Eucarida</taxon>
        <taxon>Decapoda</taxon>
        <taxon>Pleocyemata</taxon>
        <taxon>Brachyura</taxon>
        <taxon>Eubrachyura</taxon>
        <taxon>Portunoidea</taxon>
        <taxon>Portunidae</taxon>
        <taxon>Portuninae</taxon>
        <taxon>Portunus</taxon>
    </lineage>
</organism>
<proteinExistence type="predicted"/>
<evidence type="ECO:0000313" key="2">
    <source>
        <dbReference type="EMBL" id="MPC55678.1"/>
    </source>
</evidence>
<gene>
    <name evidence="2" type="ORF">E2C01_049620</name>
</gene>
<dbReference type="AlphaFoldDB" id="A0A5B7GEV3"/>
<accession>A0A5B7GEV3</accession>
<sequence>MDGVPMSEGPSAYTERTEGPSTEQTDSSGVLVMSPSSRVWCRARWWCRWNDWRWGEVSVKGCAGFKHAQIRAGTHGESHRSRGRGTLRGRLTV</sequence>
<feature type="region of interest" description="Disordered" evidence="1">
    <location>
        <begin position="71"/>
        <end position="93"/>
    </location>
</feature>
<dbReference type="Proteomes" id="UP000324222">
    <property type="component" value="Unassembled WGS sequence"/>
</dbReference>
<keyword evidence="3" id="KW-1185">Reference proteome</keyword>
<name>A0A5B7GEV3_PORTR</name>
<reference evidence="2 3" key="1">
    <citation type="submission" date="2019-05" db="EMBL/GenBank/DDBJ databases">
        <title>Another draft genome of Portunus trituberculatus and its Hox gene families provides insights of decapod evolution.</title>
        <authorList>
            <person name="Jeong J.-H."/>
            <person name="Song I."/>
            <person name="Kim S."/>
            <person name="Choi T."/>
            <person name="Kim D."/>
            <person name="Ryu S."/>
            <person name="Kim W."/>
        </authorList>
    </citation>
    <scope>NUCLEOTIDE SEQUENCE [LARGE SCALE GENOMIC DNA]</scope>
    <source>
        <tissue evidence="2">Muscle</tissue>
    </source>
</reference>
<protein>
    <submittedName>
        <fullName evidence="2">Uncharacterized protein</fullName>
    </submittedName>
</protein>
<comment type="caution">
    <text evidence="2">The sequence shown here is derived from an EMBL/GenBank/DDBJ whole genome shotgun (WGS) entry which is preliminary data.</text>
</comment>
<evidence type="ECO:0000256" key="1">
    <source>
        <dbReference type="SAM" id="MobiDB-lite"/>
    </source>
</evidence>